<accession>A0A6G0WSL5</accession>
<sequence length="98" mass="11328">MVKTNNKIVLRLPPYHCELNAIELAWAIVKKHVKDNNKTFKLQDIKHLLIEGVNKVSPDMWKNFVVHVIKEEEKAWSLDNVVEDHMSAENQPCVLTIG</sequence>
<dbReference type="PANTHER" id="PTHR33939">
    <property type="entry name" value="PROTEIN CBG22215"/>
    <property type="match status" value="1"/>
</dbReference>
<keyword evidence="2" id="KW-1185">Reference proteome</keyword>
<dbReference type="PANTHER" id="PTHR33939:SF1">
    <property type="entry name" value="DUF4371 DOMAIN-CONTAINING PROTEIN"/>
    <property type="match status" value="1"/>
</dbReference>
<dbReference type="Gene3D" id="3.30.420.10">
    <property type="entry name" value="Ribonuclease H-like superfamily/Ribonuclease H"/>
    <property type="match status" value="1"/>
</dbReference>
<dbReference type="InterPro" id="IPR036397">
    <property type="entry name" value="RNaseH_sf"/>
</dbReference>
<dbReference type="EMBL" id="VUJU01008455">
    <property type="protein sequence ID" value="KAF0730473.1"/>
    <property type="molecule type" value="Genomic_DNA"/>
</dbReference>
<gene>
    <name evidence="1" type="ORF">FWK35_00027212</name>
</gene>
<dbReference type="AlphaFoldDB" id="A0A6G0WSL5"/>
<comment type="caution">
    <text evidence="1">The sequence shown here is derived from an EMBL/GenBank/DDBJ whole genome shotgun (WGS) entry which is preliminary data.</text>
</comment>
<evidence type="ECO:0000313" key="1">
    <source>
        <dbReference type="EMBL" id="KAF0730473.1"/>
    </source>
</evidence>
<dbReference type="Proteomes" id="UP000478052">
    <property type="component" value="Unassembled WGS sequence"/>
</dbReference>
<reference evidence="1 2" key="1">
    <citation type="submission" date="2019-08" db="EMBL/GenBank/DDBJ databases">
        <title>Whole genome of Aphis craccivora.</title>
        <authorList>
            <person name="Voronova N.V."/>
            <person name="Shulinski R.S."/>
            <person name="Bandarenka Y.V."/>
            <person name="Zhorov D.G."/>
            <person name="Warner D."/>
        </authorList>
    </citation>
    <scope>NUCLEOTIDE SEQUENCE [LARGE SCALE GENOMIC DNA]</scope>
    <source>
        <strain evidence="1">180601</strain>
        <tissue evidence="1">Whole Body</tissue>
    </source>
</reference>
<proteinExistence type="predicted"/>
<organism evidence="1 2">
    <name type="scientific">Aphis craccivora</name>
    <name type="common">Cowpea aphid</name>
    <dbReference type="NCBI Taxonomy" id="307492"/>
    <lineage>
        <taxon>Eukaryota</taxon>
        <taxon>Metazoa</taxon>
        <taxon>Ecdysozoa</taxon>
        <taxon>Arthropoda</taxon>
        <taxon>Hexapoda</taxon>
        <taxon>Insecta</taxon>
        <taxon>Pterygota</taxon>
        <taxon>Neoptera</taxon>
        <taxon>Paraneoptera</taxon>
        <taxon>Hemiptera</taxon>
        <taxon>Sternorrhyncha</taxon>
        <taxon>Aphidomorpha</taxon>
        <taxon>Aphidoidea</taxon>
        <taxon>Aphididae</taxon>
        <taxon>Aphidini</taxon>
        <taxon>Aphis</taxon>
        <taxon>Aphis</taxon>
    </lineage>
</organism>
<protein>
    <submittedName>
        <fullName evidence="1">DDE 3 domain-containing protein</fullName>
    </submittedName>
</protein>
<dbReference type="GO" id="GO:0003676">
    <property type="term" value="F:nucleic acid binding"/>
    <property type="evidence" value="ECO:0007669"/>
    <property type="project" value="InterPro"/>
</dbReference>
<dbReference type="OrthoDB" id="6615737at2759"/>
<name>A0A6G0WSL5_APHCR</name>
<evidence type="ECO:0000313" key="2">
    <source>
        <dbReference type="Proteomes" id="UP000478052"/>
    </source>
</evidence>